<evidence type="ECO:0000313" key="2">
    <source>
        <dbReference type="Proteomes" id="UP001298593"/>
    </source>
</evidence>
<keyword evidence="2" id="KW-1185">Reference proteome</keyword>
<comment type="caution">
    <text evidence="1">The sequence shown here is derived from an EMBL/GenBank/DDBJ whole genome shotgun (WGS) entry which is preliminary data.</text>
</comment>
<dbReference type="EMBL" id="JAYJJU010000001">
    <property type="protein sequence ID" value="MEB3030385.1"/>
    <property type="molecule type" value="Genomic_DNA"/>
</dbReference>
<proteinExistence type="predicted"/>
<evidence type="ECO:0000313" key="1">
    <source>
        <dbReference type="EMBL" id="MEB3030385.1"/>
    </source>
</evidence>
<protein>
    <submittedName>
        <fullName evidence="1">Uncharacterized protein</fullName>
    </submittedName>
</protein>
<dbReference type="RefSeq" id="WP_224973944.1">
    <property type="nucleotide sequence ID" value="NZ_JAYJJU010000001.1"/>
</dbReference>
<name>A0ABU5XR19_9MYCO</name>
<accession>A0ABU5XR19</accession>
<organism evidence="1 2">
    <name type="scientific">[Mycobacterium] nativiensis</name>
    <dbReference type="NCBI Taxonomy" id="2855503"/>
    <lineage>
        <taxon>Bacteria</taxon>
        <taxon>Bacillati</taxon>
        <taxon>Actinomycetota</taxon>
        <taxon>Actinomycetes</taxon>
        <taxon>Mycobacteriales</taxon>
        <taxon>Mycobacteriaceae</taxon>
        <taxon>Mycolicibacter</taxon>
    </lineage>
</organism>
<sequence length="157" mass="17632">MDFTRLINYWYQWAPTFGGGDVSVSTSCDDCEILFKSEDYSVHLRRGDGWWITDTVDDRRQRRNGAAKLSSFELTEKYLIWDWGTTAHSSLASGPLGTDLYRLGYAPGITVAQVDRGYEICSDSDRAILSAVDATIFSHLMAKSVDEIEQMVRDAVG</sequence>
<gene>
    <name evidence="1" type="ORF">KV113_02350</name>
</gene>
<reference evidence="1 2" key="1">
    <citation type="submission" date="2023-12" db="EMBL/GenBank/DDBJ databases">
        <title>Description of new species of Mycobacterium terrae complex isolated from sewage at the Sao Paulo Zoological Park Foundation in Brazil.</title>
        <authorList>
            <person name="Romagnoli C.L."/>
            <person name="Conceicao E.C."/>
            <person name="Machado E."/>
            <person name="Barreto L.B.P.F."/>
            <person name="Sharma A."/>
            <person name="Silva N.M."/>
            <person name="Marques L.E."/>
            <person name="Juliana M.A."/>
            <person name="Lourenco M.C.S."/>
            <person name="Digiampietri L.A."/>
            <person name="Suffys P.N."/>
            <person name="Viana-Niero C."/>
        </authorList>
    </citation>
    <scope>NUCLEOTIDE SEQUENCE [LARGE SCALE GENOMIC DNA]</scope>
    <source>
        <strain evidence="1 2">MYC340</strain>
    </source>
</reference>
<dbReference type="Proteomes" id="UP001298593">
    <property type="component" value="Unassembled WGS sequence"/>
</dbReference>